<proteinExistence type="predicted"/>
<reference evidence="1" key="1">
    <citation type="journal article" date="2021" name="Proc. Natl. Acad. Sci. U.S.A.">
        <title>A Catalog of Tens of Thousands of Viruses from Human Metagenomes Reveals Hidden Associations with Chronic Diseases.</title>
        <authorList>
            <person name="Tisza M.J."/>
            <person name="Buck C.B."/>
        </authorList>
    </citation>
    <scope>NUCLEOTIDE SEQUENCE</scope>
    <source>
        <strain evidence="1">CtNQV2</strain>
    </source>
</reference>
<sequence>MDKIIKYLDKSEETINKLINLKRELKEESPETQRYIFYDYKQNQRFSFNGNSSYSPITKKYSELLDGNLLRKFIHDDDKICVCTYSYTPMFNKVIFFKSKWEEGLTYDKKTKKVKLWGASTLDKCSYLIKNMLIELKHEWFLSLPDFFKENLTKTLLENILNGKITNPEDYIKKYMKTSLKYSFHYKLIKKWFEVDGFYFKKDENFVIPKGKSVYDKTFLSENKKNFVFLSQHHEFNRGLNMKYIKDYTVEPNFSMQKILSGELSQNYLETLNDMFNQCKLLGEKVNLHWSYNRLQEEHLKFTRKIASIRFINADLENVKYFGTTTNPELIKYEIVNNEKMAFEEGNEMHNCVYTNYWSRVKDKEYFIFKVTYPERCTVGISKTYWANDSKNRFFIEQAYIRRNRPVKPETKLLLIGWINSKEMQNFFVMNYKTYDEKDIKTLEEIEIEELSLNKKAI</sequence>
<accession>A0A8S5RYS9</accession>
<dbReference type="EMBL" id="BK032510">
    <property type="protein sequence ID" value="DAF43793.1"/>
    <property type="molecule type" value="Genomic_DNA"/>
</dbReference>
<evidence type="ECO:0000313" key="1">
    <source>
        <dbReference type="EMBL" id="DAF43793.1"/>
    </source>
</evidence>
<protein>
    <submittedName>
        <fullName evidence="1">PcfJ-like protein</fullName>
    </submittedName>
</protein>
<organism evidence="1">
    <name type="scientific">Myoviridae sp. ctNQV2</name>
    <dbReference type="NCBI Taxonomy" id="2827683"/>
    <lineage>
        <taxon>Viruses</taxon>
        <taxon>Duplodnaviria</taxon>
        <taxon>Heunggongvirae</taxon>
        <taxon>Uroviricota</taxon>
        <taxon>Caudoviricetes</taxon>
    </lineage>
</organism>
<name>A0A8S5RYS9_9CAUD</name>